<dbReference type="InterPro" id="IPR023313">
    <property type="entry name" value="UBQ-conjugating_AS"/>
</dbReference>
<evidence type="ECO:0000256" key="1">
    <source>
        <dbReference type="ARBA" id="ARBA00012486"/>
    </source>
</evidence>
<dbReference type="Gene3D" id="3.10.110.10">
    <property type="entry name" value="Ubiquitin Conjugating Enzyme"/>
    <property type="match status" value="1"/>
</dbReference>
<accession>A0A5E4MHQ6</accession>
<comment type="similarity">
    <text evidence="11">Belongs to the ubiquitin-conjugating enzyme family.</text>
</comment>
<evidence type="ECO:0000259" key="12">
    <source>
        <dbReference type="PROSITE" id="PS50127"/>
    </source>
</evidence>
<evidence type="ECO:0000313" key="14">
    <source>
        <dbReference type="Proteomes" id="UP000325440"/>
    </source>
</evidence>
<keyword evidence="4 11" id="KW-0833">Ubl conjugation pathway</keyword>
<dbReference type="InterPro" id="IPR000608">
    <property type="entry name" value="UBC"/>
</dbReference>
<dbReference type="AlphaFoldDB" id="A0A5E4MHQ6"/>
<dbReference type="CDD" id="cd23805">
    <property type="entry name" value="UBCc_UBE2T"/>
    <property type="match status" value="1"/>
</dbReference>
<dbReference type="EMBL" id="CABPRJ010000951">
    <property type="protein sequence ID" value="VVC31763.1"/>
    <property type="molecule type" value="Genomic_DNA"/>
</dbReference>
<dbReference type="SUPFAM" id="SSF54495">
    <property type="entry name" value="UBC-like"/>
    <property type="match status" value="1"/>
</dbReference>
<feature type="active site" description="Glycyl thioester intermediate" evidence="10">
    <location>
        <position position="86"/>
    </location>
</feature>
<evidence type="ECO:0000256" key="9">
    <source>
        <dbReference type="ARBA" id="ARBA00082133"/>
    </source>
</evidence>
<keyword evidence="14" id="KW-1185">Reference proteome</keyword>
<reference evidence="13 14" key="1">
    <citation type="submission" date="2019-08" db="EMBL/GenBank/DDBJ databases">
        <authorList>
            <person name="Alioto T."/>
            <person name="Alioto T."/>
            <person name="Gomez Garrido J."/>
        </authorList>
    </citation>
    <scope>NUCLEOTIDE SEQUENCE [LARGE SCALE GENOMIC DNA]</scope>
</reference>
<gene>
    <name evidence="13" type="ORF">CINCED_3A013790</name>
</gene>
<dbReference type="EC" id="2.3.2.23" evidence="1"/>
<name>A0A5E4MHQ6_9HEMI</name>
<evidence type="ECO:0000256" key="2">
    <source>
        <dbReference type="ARBA" id="ARBA00022679"/>
    </source>
</evidence>
<dbReference type="InterPro" id="IPR016135">
    <property type="entry name" value="UBQ-conjugating_enzyme/RWD"/>
</dbReference>
<evidence type="ECO:0000256" key="8">
    <source>
        <dbReference type="ARBA" id="ARBA00077509"/>
    </source>
</evidence>
<sequence length="158" mass="17887">MFNTPRLKKELSQLIDKPPIGIKVNKKENSLNILEAELNGPKDSPYEDGIFKLIIEVPKKYPFEPPRINFITPVYHPNIDSGGRICLDILKMPPAGAWKPLITIEGVLVAICNLMNCPNPDDPLVPDIARELKTDKDIFEDKAKKFTKMHATMHRTNT</sequence>
<dbReference type="SMART" id="SM00212">
    <property type="entry name" value="UBCc"/>
    <property type="match status" value="1"/>
</dbReference>
<keyword evidence="3 11" id="KW-0547">Nucleotide-binding</keyword>
<dbReference type="OrthoDB" id="9978460at2759"/>
<evidence type="ECO:0000256" key="10">
    <source>
        <dbReference type="PROSITE-ProRule" id="PRU10133"/>
    </source>
</evidence>
<feature type="domain" description="UBC core" evidence="12">
    <location>
        <begin position="2"/>
        <end position="152"/>
    </location>
</feature>
<dbReference type="GO" id="GO:0005524">
    <property type="term" value="F:ATP binding"/>
    <property type="evidence" value="ECO:0007669"/>
    <property type="project" value="UniProtKB-UniRule"/>
</dbReference>
<evidence type="ECO:0000256" key="11">
    <source>
        <dbReference type="RuleBase" id="RU362109"/>
    </source>
</evidence>
<dbReference type="PANTHER" id="PTHR24068">
    <property type="entry name" value="UBIQUITIN-CONJUGATING ENZYME E2"/>
    <property type="match status" value="1"/>
</dbReference>
<protein>
    <recommendedName>
        <fullName evidence="6">Ubiquitin-conjugating enzyme E2 T</fullName>
        <ecNumber evidence="1">2.3.2.23</ecNumber>
    </recommendedName>
    <alternativeName>
        <fullName evidence="7">E2 ubiquitin-conjugating enzyme T</fullName>
    </alternativeName>
    <alternativeName>
        <fullName evidence="9">Ubiquitin carrier protein T</fullName>
    </alternativeName>
    <alternativeName>
        <fullName evidence="8">Ubiquitin-protein ligase T</fullName>
    </alternativeName>
</protein>
<evidence type="ECO:0000313" key="13">
    <source>
        <dbReference type="EMBL" id="VVC31763.1"/>
    </source>
</evidence>
<evidence type="ECO:0000256" key="5">
    <source>
        <dbReference type="ARBA" id="ARBA00022840"/>
    </source>
</evidence>
<keyword evidence="2" id="KW-0808">Transferase</keyword>
<dbReference type="Proteomes" id="UP000325440">
    <property type="component" value="Unassembled WGS sequence"/>
</dbReference>
<dbReference type="FunFam" id="3.10.110.10:FF:000041">
    <property type="entry name" value="Ubiquitin-conjugating enzyme E2 T"/>
    <property type="match status" value="1"/>
</dbReference>
<dbReference type="GO" id="GO:0061631">
    <property type="term" value="F:ubiquitin conjugating enzyme activity"/>
    <property type="evidence" value="ECO:0007669"/>
    <property type="project" value="UniProtKB-EC"/>
</dbReference>
<evidence type="ECO:0000256" key="3">
    <source>
        <dbReference type="ARBA" id="ARBA00022741"/>
    </source>
</evidence>
<evidence type="ECO:0000256" key="4">
    <source>
        <dbReference type="ARBA" id="ARBA00022786"/>
    </source>
</evidence>
<organism evidence="13 14">
    <name type="scientific">Cinara cedri</name>
    <dbReference type="NCBI Taxonomy" id="506608"/>
    <lineage>
        <taxon>Eukaryota</taxon>
        <taxon>Metazoa</taxon>
        <taxon>Ecdysozoa</taxon>
        <taxon>Arthropoda</taxon>
        <taxon>Hexapoda</taxon>
        <taxon>Insecta</taxon>
        <taxon>Pterygota</taxon>
        <taxon>Neoptera</taxon>
        <taxon>Paraneoptera</taxon>
        <taxon>Hemiptera</taxon>
        <taxon>Sternorrhyncha</taxon>
        <taxon>Aphidomorpha</taxon>
        <taxon>Aphidoidea</taxon>
        <taxon>Aphididae</taxon>
        <taxon>Lachninae</taxon>
        <taxon>Cinara</taxon>
    </lineage>
</organism>
<dbReference type="PROSITE" id="PS00183">
    <property type="entry name" value="UBC_1"/>
    <property type="match status" value="1"/>
</dbReference>
<keyword evidence="5 11" id="KW-0067">ATP-binding</keyword>
<evidence type="ECO:0000256" key="7">
    <source>
        <dbReference type="ARBA" id="ARBA00076317"/>
    </source>
</evidence>
<proteinExistence type="inferred from homology"/>
<dbReference type="Pfam" id="PF00179">
    <property type="entry name" value="UQ_con"/>
    <property type="match status" value="1"/>
</dbReference>
<dbReference type="PROSITE" id="PS50127">
    <property type="entry name" value="UBC_2"/>
    <property type="match status" value="1"/>
</dbReference>
<evidence type="ECO:0000256" key="6">
    <source>
        <dbReference type="ARBA" id="ARBA00072440"/>
    </source>
</evidence>